<comment type="caution">
    <text evidence="1">The sequence shown here is derived from an EMBL/GenBank/DDBJ whole genome shotgun (WGS) entry which is preliminary data.</text>
</comment>
<dbReference type="Proteomes" id="UP000256977">
    <property type="component" value="Unassembled WGS sequence"/>
</dbReference>
<dbReference type="EMBL" id="QRDZ01000004">
    <property type="protein sequence ID" value="RED85308.1"/>
    <property type="molecule type" value="Genomic_DNA"/>
</dbReference>
<gene>
    <name evidence="1" type="ORF">DFP98_10413</name>
</gene>
<name>A0A3D9KFK3_9BACL</name>
<protein>
    <submittedName>
        <fullName evidence="1">Uncharacterized protein</fullName>
    </submittedName>
</protein>
<keyword evidence="2" id="KW-1185">Reference proteome</keyword>
<evidence type="ECO:0000313" key="1">
    <source>
        <dbReference type="EMBL" id="RED85308.1"/>
    </source>
</evidence>
<reference evidence="1 2" key="1">
    <citation type="submission" date="2018-07" db="EMBL/GenBank/DDBJ databases">
        <title>Genomic Encyclopedia of Type Strains, Phase III (KMG-III): the genomes of soil and plant-associated and newly described type strains.</title>
        <authorList>
            <person name="Whitman W."/>
        </authorList>
    </citation>
    <scope>NUCLEOTIDE SEQUENCE [LARGE SCALE GENOMIC DNA]</scope>
    <source>
        <strain evidence="1 2">CECT 7287</strain>
    </source>
</reference>
<accession>A0A3D9KFK3</accession>
<dbReference type="RefSeq" id="WP_116059744.1">
    <property type="nucleotide sequence ID" value="NZ_QRDZ01000004.1"/>
</dbReference>
<evidence type="ECO:0000313" key="2">
    <source>
        <dbReference type="Proteomes" id="UP000256977"/>
    </source>
</evidence>
<proteinExistence type="predicted"/>
<dbReference type="OrthoDB" id="2678554at2"/>
<sequence length="139" mass="14563">MSDPFKSLVSTLESRFSGISAKSLSGIPSELGLITSSGLKLDSFKHEIPDFLVAEWVAELELPAFSLVGTMIAPVDETGNPTGGGAPSQRTRFDFDETKIGEVRLNWSAGIKPGDRVLAVPVNGGKDAVIVCKVVSSGG</sequence>
<dbReference type="AlphaFoldDB" id="A0A3D9KFK3"/>
<organism evidence="1 2">
    <name type="scientific">Cohnella phaseoli</name>
    <dbReference type="NCBI Taxonomy" id="456490"/>
    <lineage>
        <taxon>Bacteria</taxon>
        <taxon>Bacillati</taxon>
        <taxon>Bacillota</taxon>
        <taxon>Bacilli</taxon>
        <taxon>Bacillales</taxon>
        <taxon>Paenibacillaceae</taxon>
        <taxon>Cohnella</taxon>
    </lineage>
</organism>